<evidence type="ECO:0000313" key="9">
    <source>
        <dbReference type="Proteomes" id="UP001484239"/>
    </source>
</evidence>
<keyword evidence="2 6" id="KW-0031">Aminopeptidase</keyword>
<comment type="caution">
    <text evidence="8">The sequence shown here is derived from an EMBL/GenBank/DDBJ whole genome shotgun (WGS) entry which is preliminary data.</text>
</comment>
<dbReference type="InterPro" id="IPR009003">
    <property type="entry name" value="Peptidase_S1_PA"/>
</dbReference>
<evidence type="ECO:0000256" key="5">
    <source>
        <dbReference type="ARBA" id="ARBA00022801"/>
    </source>
</evidence>
<comment type="similarity">
    <text evidence="1 6">Belongs to the peptidase S46 family.</text>
</comment>
<evidence type="ECO:0000256" key="3">
    <source>
        <dbReference type="ARBA" id="ARBA00022670"/>
    </source>
</evidence>
<feature type="compositionally biased region" description="Pro residues" evidence="7">
    <location>
        <begin position="32"/>
        <end position="57"/>
    </location>
</feature>
<dbReference type="InterPro" id="IPR043504">
    <property type="entry name" value="Peptidase_S1_PA_chymotrypsin"/>
</dbReference>
<evidence type="ECO:0000256" key="1">
    <source>
        <dbReference type="ARBA" id="ARBA00010491"/>
    </source>
</evidence>
<accession>A0ABU9ECB3</accession>
<dbReference type="Pfam" id="PF10459">
    <property type="entry name" value="Peptidase_S46"/>
    <property type="match status" value="1"/>
</dbReference>
<dbReference type="RefSeq" id="WP_405283999.1">
    <property type="nucleotide sequence ID" value="NZ_CP144380.1"/>
</dbReference>
<organism evidence="8 9">
    <name type="scientific">Gaopeijia maritima</name>
    <dbReference type="NCBI Taxonomy" id="3119007"/>
    <lineage>
        <taxon>Bacteria</taxon>
        <taxon>Pseudomonadati</taxon>
        <taxon>Gemmatimonadota</taxon>
        <taxon>Longimicrobiia</taxon>
        <taxon>Gaopeijiales</taxon>
        <taxon>Gaopeijiaceae</taxon>
        <taxon>Gaopeijia</taxon>
    </lineage>
</organism>
<keyword evidence="6" id="KW-0720">Serine protease</keyword>
<evidence type="ECO:0000256" key="4">
    <source>
        <dbReference type="ARBA" id="ARBA00022729"/>
    </source>
</evidence>
<sequence>MIESTHPSVRRSASSVSLLLVALLGCSSTSTTPPPGRGARPAPPATAPGGGAPPAPPVRTDTEPGPVPAAGAPLVRPAAPAPFGVDLDTVRAGEFDQGRMWTFDVPPAEHFASSYGIDADSAWFARARLGALRIPSCSASFVSPHGLVMTNHHCARDFVSQVSEEGENLLDDGFYARSLAEERPVEDFEADQLVAIVDVTAEIDDAVGNRRGGERSARIEEKSEEIVERLLEERGGEDAGYKVEIVSLYNGGRHSAYVFRSYTDVKLVMAPELQIGFFGGDPDNFTYPRYNLDFAFFRVYDGDAPLQTDEYFPLSTEGVSEGDPVFIVGNPGSTSRLQTVAELVFRRDVSDRAVLTFLEDRAEVFEEYIESWPDDAEEYDLRNVLFGILNSQKAYTGQLEGLADPVILARRTDTEQAFQAAIEADPMLAEEYGSLIAEMAEIQASKRAASDGFGAFLALSVDDYASPTLHRALIAFQIVNMRQQGAPETATADLMEQLMAVTNKPTTLDQMLVEARIRDFISAYGEDTRWLLTLLGGRTPEGAAAVVVEGSMLADSASAVEAVRTGTLDVNDPAMRFVGAYVPAFVRFQQVVGEAGQRESEIAARLGRARYAVYGTDVPPDATFSLRIADGVVQGYPYNGTRAPSVTTFFGMYDRHHAFAPEYAESPEDSPWALPDRWATPPSGLDLSTPVNFVSTVDIIGGNSGSPVLNADLEVVGVVFDGNIESLPGDYIFLPEFNRSVTVDARAILEALEHAWQMPELVRELTEGARVPAGS</sequence>
<evidence type="ECO:0000256" key="2">
    <source>
        <dbReference type="ARBA" id="ARBA00022438"/>
    </source>
</evidence>
<evidence type="ECO:0000313" key="8">
    <source>
        <dbReference type="EMBL" id="MEK9502376.1"/>
    </source>
</evidence>
<proteinExistence type="inferred from homology"/>
<feature type="region of interest" description="Disordered" evidence="7">
    <location>
        <begin position="29"/>
        <end position="75"/>
    </location>
</feature>
<keyword evidence="3 6" id="KW-0645">Protease</keyword>
<keyword evidence="9" id="KW-1185">Reference proteome</keyword>
<dbReference type="EMBL" id="JBBHLI010000011">
    <property type="protein sequence ID" value="MEK9502376.1"/>
    <property type="molecule type" value="Genomic_DNA"/>
</dbReference>
<dbReference type="PANTHER" id="PTHR38469:SF1">
    <property type="entry name" value="PERIPLASMIC PEPTIDASE SUBFAMILY S1B"/>
    <property type="match status" value="1"/>
</dbReference>
<evidence type="ECO:0000256" key="6">
    <source>
        <dbReference type="RuleBase" id="RU366067"/>
    </source>
</evidence>
<comment type="function">
    <text evidence="6">Catalyzes the removal of dipeptides from the N-terminus of oligopeptides.</text>
</comment>
<dbReference type="InterPro" id="IPR019500">
    <property type="entry name" value="Pep_S46"/>
</dbReference>
<dbReference type="PANTHER" id="PTHR38469">
    <property type="entry name" value="PERIPLASMIC PEPTIDASE SUBFAMILY S1B"/>
    <property type="match status" value="1"/>
</dbReference>
<dbReference type="EC" id="3.4.14.-" evidence="6"/>
<evidence type="ECO:0000256" key="7">
    <source>
        <dbReference type="SAM" id="MobiDB-lite"/>
    </source>
</evidence>
<dbReference type="Proteomes" id="UP001484239">
    <property type="component" value="Unassembled WGS sequence"/>
</dbReference>
<keyword evidence="4" id="KW-0732">Signal</keyword>
<gene>
    <name evidence="8" type="ORF">WI372_15390</name>
</gene>
<name>A0ABU9ECB3_9BACT</name>
<protein>
    <recommendedName>
        <fullName evidence="6">Dipeptidyl-peptidase</fullName>
        <ecNumber evidence="6">3.4.14.-</ecNumber>
    </recommendedName>
</protein>
<dbReference type="Gene3D" id="2.40.10.10">
    <property type="entry name" value="Trypsin-like serine proteases"/>
    <property type="match status" value="1"/>
</dbReference>
<dbReference type="SUPFAM" id="SSF50494">
    <property type="entry name" value="Trypsin-like serine proteases"/>
    <property type="match status" value="1"/>
</dbReference>
<reference evidence="8 9" key="1">
    <citation type="submission" date="2024-02" db="EMBL/GenBank/DDBJ databases">
        <title>A novel Gemmatimonadota bacterium.</title>
        <authorList>
            <person name="Du Z.-J."/>
            <person name="Ye Y.-Q."/>
        </authorList>
    </citation>
    <scope>NUCLEOTIDE SEQUENCE [LARGE SCALE GENOMIC DNA]</scope>
    <source>
        <strain evidence="8 9">DH-20</strain>
    </source>
</reference>
<keyword evidence="5 6" id="KW-0378">Hydrolase</keyword>